<dbReference type="PANTHER" id="PTHR30069">
    <property type="entry name" value="TONB-DEPENDENT OUTER MEMBRANE RECEPTOR"/>
    <property type="match status" value="1"/>
</dbReference>
<evidence type="ECO:0000256" key="4">
    <source>
        <dbReference type="ARBA" id="ARBA00022452"/>
    </source>
</evidence>
<evidence type="ECO:0000256" key="13">
    <source>
        <dbReference type="SAM" id="MobiDB-lite"/>
    </source>
</evidence>
<keyword evidence="6 14" id="KW-0732">Signal</keyword>
<evidence type="ECO:0000256" key="12">
    <source>
        <dbReference type="RuleBase" id="RU003357"/>
    </source>
</evidence>
<evidence type="ECO:0000256" key="14">
    <source>
        <dbReference type="SAM" id="SignalP"/>
    </source>
</evidence>
<dbReference type="PANTHER" id="PTHR30069:SF29">
    <property type="entry name" value="HEMOGLOBIN AND HEMOGLOBIN-HAPTOGLOBIN-BINDING PROTEIN 1-RELATED"/>
    <property type="match status" value="1"/>
</dbReference>
<keyword evidence="5 11" id="KW-0812">Transmembrane</keyword>
<dbReference type="GO" id="GO:0015344">
    <property type="term" value="F:siderophore uptake transmembrane transporter activity"/>
    <property type="evidence" value="ECO:0007669"/>
    <property type="project" value="TreeGrafter"/>
</dbReference>
<dbReference type="EMBL" id="RBXP01000013">
    <property type="protein sequence ID" value="RKT59253.1"/>
    <property type="molecule type" value="Genomic_DNA"/>
</dbReference>
<comment type="caution">
    <text evidence="17">The sequence shown here is derived from an EMBL/GenBank/DDBJ whole genome shotgun (WGS) entry which is preliminary data.</text>
</comment>
<dbReference type="SUPFAM" id="SSF56935">
    <property type="entry name" value="Porins"/>
    <property type="match status" value="1"/>
</dbReference>
<evidence type="ECO:0000256" key="3">
    <source>
        <dbReference type="ARBA" id="ARBA00022448"/>
    </source>
</evidence>
<keyword evidence="4 11" id="KW-1134">Transmembrane beta strand</keyword>
<feature type="domain" description="TonB-dependent receptor-like beta-barrel" evidence="15">
    <location>
        <begin position="200"/>
        <end position="652"/>
    </location>
</feature>
<dbReference type="AlphaFoldDB" id="A0A495WEU0"/>
<keyword evidence="10 11" id="KW-0998">Cell outer membrane</keyword>
<accession>A0A495WEU0</accession>
<dbReference type="InterPro" id="IPR000531">
    <property type="entry name" value="Beta-barrel_TonB"/>
</dbReference>
<feature type="chain" id="PRO_5019810035" evidence="14">
    <location>
        <begin position="23"/>
        <end position="685"/>
    </location>
</feature>
<evidence type="ECO:0000256" key="6">
    <source>
        <dbReference type="ARBA" id="ARBA00022729"/>
    </source>
</evidence>
<dbReference type="Pfam" id="PF07715">
    <property type="entry name" value="Plug"/>
    <property type="match status" value="1"/>
</dbReference>
<evidence type="ECO:0000256" key="1">
    <source>
        <dbReference type="ARBA" id="ARBA00004571"/>
    </source>
</evidence>
<keyword evidence="9 17" id="KW-0675">Receptor</keyword>
<evidence type="ECO:0000259" key="15">
    <source>
        <dbReference type="Pfam" id="PF00593"/>
    </source>
</evidence>
<keyword evidence="3 11" id="KW-0813">Transport</keyword>
<evidence type="ECO:0000256" key="9">
    <source>
        <dbReference type="ARBA" id="ARBA00023170"/>
    </source>
</evidence>
<dbReference type="GO" id="GO:0009279">
    <property type="term" value="C:cell outer membrane"/>
    <property type="evidence" value="ECO:0007669"/>
    <property type="project" value="UniProtKB-SubCell"/>
</dbReference>
<evidence type="ECO:0000256" key="10">
    <source>
        <dbReference type="ARBA" id="ARBA00023237"/>
    </source>
</evidence>
<evidence type="ECO:0000259" key="16">
    <source>
        <dbReference type="Pfam" id="PF07715"/>
    </source>
</evidence>
<evidence type="ECO:0000256" key="8">
    <source>
        <dbReference type="ARBA" id="ARBA00023136"/>
    </source>
</evidence>
<feature type="domain" description="TonB-dependent receptor plug" evidence="16">
    <location>
        <begin position="42"/>
        <end position="145"/>
    </location>
</feature>
<dbReference type="InterPro" id="IPR039426">
    <property type="entry name" value="TonB-dep_rcpt-like"/>
</dbReference>
<comment type="similarity">
    <text evidence="2 11 12">Belongs to the TonB-dependent receptor family.</text>
</comment>
<reference evidence="17 18" key="1">
    <citation type="submission" date="2018-10" db="EMBL/GenBank/DDBJ databases">
        <title>Genomic Encyclopedia of Type Strains, Phase IV (KMG-IV): sequencing the most valuable type-strain genomes for metagenomic binning, comparative biology and taxonomic classification.</title>
        <authorList>
            <person name="Goeker M."/>
        </authorList>
    </citation>
    <scope>NUCLEOTIDE SEQUENCE [LARGE SCALE GENOMIC DNA]</scope>
    <source>
        <strain evidence="17 18">DSM 23841</strain>
    </source>
</reference>
<dbReference type="OrthoDB" id="127311at2"/>
<feature type="region of interest" description="Disordered" evidence="13">
    <location>
        <begin position="243"/>
        <end position="265"/>
    </location>
</feature>
<dbReference type="RefSeq" id="WP_121457508.1">
    <property type="nucleotide sequence ID" value="NZ_RBXP01000013.1"/>
</dbReference>
<dbReference type="InterPro" id="IPR036942">
    <property type="entry name" value="Beta-barrel_TonB_sf"/>
</dbReference>
<organism evidence="17 18">
    <name type="scientific">Azonexus fungiphilus</name>
    <dbReference type="NCBI Taxonomy" id="146940"/>
    <lineage>
        <taxon>Bacteria</taxon>
        <taxon>Pseudomonadati</taxon>
        <taxon>Pseudomonadota</taxon>
        <taxon>Betaproteobacteria</taxon>
        <taxon>Rhodocyclales</taxon>
        <taxon>Azonexaceae</taxon>
        <taxon>Azonexus</taxon>
    </lineage>
</organism>
<dbReference type="Pfam" id="PF00593">
    <property type="entry name" value="TonB_dep_Rec_b-barrel"/>
    <property type="match status" value="1"/>
</dbReference>
<dbReference type="Gene3D" id="2.170.130.10">
    <property type="entry name" value="TonB-dependent receptor, plug domain"/>
    <property type="match status" value="1"/>
</dbReference>
<evidence type="ECO:0000256" key="11">
    <source>
        <dbReference type="PROSITE-ProRule" id="PRU01360"/>
    </source>
</evidence>
<evidence type="ECO:0000313" key="18">
    <source>
        <dbReference type="Proteomes" id="UP000270626"/>
    </source>
</evidence>
<dbReference type="Proteomes" id="UP000270626">
    <property type="component" value="Unassembled WGS sequence"/>
</dbReference>
<protein>
    <submittedName>
        <fullName evidence="17">Hemoglobin/transferrin/lactoferrin receptor protein</fullName>
    </submittedName>
</protein>
<evidence type="ECO:0000256" key="5">
    <source>
        <dbReference type="ARBA" id="ARBA00022692"/>
    </source>
</evidence>
<comment type="subcellular location">
    <subcellularLocation>
        <location evidence="1 11">Cell outer membrane</location>
        <topology evidence="1 11">Multi-pass membrane protein</topology>
    </subcellularLocation>
</comment>
<proteinExistence type="inferred from homology"/>
<evidence type="ECO:0000313" key="17">
    <source>
        <dbReference type="EMBL" id="RKT59253.1"/>
    </source>
</evidence>
<dbReference type="CDD" id="cd01347">
    <property type="entry name" value="ligand_gated_channel"/>
    <property type="match status" value="1"/>
</dbReference>
<keyword evidence="7 12" id="KW-0798">TonB box</keyword>
<keyword evidence="8 11" id="KW-0472">Membrane</keyword>
<evidence type="ECO:0000256" key="2">
    <source>
        <dbReference type="ARBA" id="ARBA00009810"/>
    </source>
</evidence>
<dbReference type="GO" id="GO:0044718">
    <property type="term" value="P:siderophore transmembrane transport"/>
    <property type="evidence" value="ECO:0007669"/>
    <property type="project" value="TreeGrafter"/>
</dbReference>
<feature type="signal peptide" evidence="14">
    <location>
        <begin position="1"/>
        <end position="22"/>
    </location>
</feature>
<dbReference type="Gene3D" id="2.40.170.20">
    <property type="entry name" value="TonB-dependent receptor, beta-barrel domain"/>
    <property type="match status" value="1"/>
</dbReference>
<sequence length="685" mass="73449">MDLPRLTPLALALLCAHATVNAQETTLSAVNVSAKGYASADLETPISTTTLDADEIARRGAANVGDALRGEPGIAISNDSAQGQNPVIRGLGKESTVLLVDGMRFNSAQPAGAVASFMTLGLAERVEVVKGGASVLYGTGALGGAINVLMPQAKFTPGIGLKAGASYDSASEGWRGTAVVNASQGDHALMLGASLARINDYDSPKGKVDRTAYDSDAFIGQYRFRIDNRQQLRVSAQHHRDEDVWYPGSTRPHASPLVGSTTVHSPQQERRLYEIGYQRQGDGAAPVNVDLRAYRQEMERSIYSYGNTLQRDIVTNTVTFRTDGIDAKADWLAHPQHLLSFGANAWKMTGNPDRYMATGAPFTTLTANNPFQHAEIRALGLYLQDDMRFGQLNLLAGLRWDSVEGDAASMGNGARTSGLGKKETAFSGSLGAVYEVAPLLRPYASVARAFRAPGMRERYESGLRGDGYFYAGSPEVESEKADQFELGLKGATSTVNYQISAFFNRIDNYITGQILTGAAATAACGAANAGNCKKTVNLGSATIKGVEARVAWQVAGGHWLNAGYSRIRGDNDDLNEPLFQMPADEISLGWIGGVLPGVKADFTLRLVDEQDRVATQFTRGTENRTAGFVTADLGATWQFAKDQSLRFAVKNLADKTYHEHLTEGVSGNEIKAPGRSVQLAWRGSF</sequence>
<keyword evidence="18" id="KW-1185">Reference proteome</keyword>
<gene>
    <name evidence="17" type="ORF">DFR40_1136</name>
</gene>
<dbReference type="PROSITE" id="PS52016">
    <property type="entry name" value="TONB_DEPENDENT_REC_3"/>
    <property type="match status" value="1"/>
</dbReference>
<evidence type="ECO:0000256" key="7">
    <source>
        <dbReference type="ARBA" id="ARBA00023077"/>
    </source>
</evidence>
<dbReference type="InterPro" id="IPR037066">
    <property type="entry name" value="Plug_dom_sf"/>
</dbReference>
<dbReference type="InterPro" id="IPR012910">
    <property type="entry name" value="Plug_dom"/>
</dbReference>
<name>A0A495WEU0_9RHOO</name>